<name>A0A6J6WII9_9ZZZZ</name>
<proteinExistence type="inferred from homology"/>
<protein>
    <recommendedName>
        <fullName evidence="1">peptide-methionine (S)-S-oxide reductase</fullName>
        <ecNumber evidence="1">1.8.4.11</ecNumber>
    </recommendedName>
</protein>
<evidence type="ECO:0000256" key="1">
    <source>
        <dbReference type="ARBA" id="ARBA00012502"/>
    </source>
</evidence>
<dbReference type="GO" id="GO:0005737">
    <property type="term" value="C:cytoplasm"/>
    <property type="evidence" value="ECO:0007669"/>
    <property type="project" value="TreeGrafter"/>
</dbReference>
<feature type="domain" description="Peptide methionine sulphoxide reductase MsrA" evidence="5">
    <location>
        <begin position="11"/>
        <end position="164"/>
    </location>
</feature>
<dbReference type="NCBIfam" id="TIGR00401">
    <property type="entry name" value="msrA"/>
    <property type="match status" value="1"/>
</dbReference>
<reference evidence="6" key="1">
    <citation type="submission" date="2020-05" db="EMBL/GenBank/DDBJ databases">
        <authorList>
            <person name="Chiriac C."/>
            <person name="Salcher M."/>
            <person name="Ghai R."/>
            <person name="Kavagutti S V."/>
        </authorList>
    </citation>
    <scope>NUCLEOTIDE SEQUENCE</scope>
</reference>
<dbReference type="HAMAP" id="MF_01401">
    <property type="entry name" value="MsrA"/>
    <property type="match status" value="1"/>
</dbReference>
<organism evidence="6">
    <name type="scientific">freshwater metagenome</name>
    <dbReference type="NCBI Taxonomy" id="449393"/>
    <lineage>
        <taxon>unclassified sequences</taxon>
        <taxon>metagenomes</taxon>
        <taxon>ecological metagenomes</taxon>
    </lineage>
</organism>
<dbReference type="PANTHER" id="PTHR42799">
    <property type="entry name" value="MITOCHONDRIAL PEPTIDE METHIONINE SULFOXIDE REDUCTASE"/>
    <property type="match status" value="1"/>
</dbReference>
<evidence type="ECO:0000256" key="4">
    <source>
        <dbReference type="ARBA" id="ARBA00048782"/>
    </source>
</evidence>
<sequence>MTTHLPTGFETAIFGMGCFWGAERLLWQLEGVTSTAVGYAGGHTANPTYKDICYLDTGHAEVVQVVFNPAQITYQMLLKTFWESHNPTQGMRQGNDVGSQYRSMIMYTTETQRVEALASKDIYNEQLSAARYPAITTEIIAATEFFMAEEYHQRYLEKNPNGYCGIGGTGVSCPIASIHA</sequence>
<dbReference type="SUPFAM" id="SSF55068">
    <property type="entry name" value="Peptide methionine sulfoxide reductase"/>
    <property type="match status" value="1"/>
</dbReference>
<dbReference type="GO" id="GO:0034599">
    <property type="term" value="P:cellular response to oxidative stress"/>
    <property type="evidence" value="ECO:0007669"/>
    <property type="project" value="TreeGrafter"/>
</dbReference>
<dbReference type="InterPro" id="IPR050162">
    <property type="entry name" value="MsrA_MetSO_reductase"/>
</dbReference>
<dbReference type="AlphaFoldDB" id="A0A6J6WII9"/>
<dbReference type="PANTHER" id="PTHR42799:SF2">
    <property type="entry name" value="MITOCHONDRIAL PEPTIDE METHIONINE SULFOXIDE REDUCTASE"/>
    <property type="match status" value="1"/>
</dbReference>
<dbReference type="GO" id="GO:0008113">
    <property type="term" value="F:peptide-methionine (S)-S-oxide reductase activity"/>
    <property type="evidence" value="ECO:0007669"/>
    <property type="project" value="UniProtKB-EC"/>
</dbReference>
<dbReference type="Pfam" id="PF01625">
    <property type="entry name" value="PMSR"/>
    <property type="match status" value="1"/>
</dbReference>
<keyword evidence="2" id="KW-0560">Oxidoreductase</keyword>
<accession>A0A6J6WII9</accession>
<comment type="catalytic activity">
    <reaction evidence="3">
        <text>L-methionyl-[protein] + [thioredoxin]-disulfide + H2O = L-methionyl-(S)-S-oxide-[protein] + [thioredoxin]-dithiol</text>
        <dbReference type="Rhea" id="RHEA:14217"/>
        <dbReference type="Rhea" id="RHEA-COMP:10698"/>
        <dbReference type="Rhea" id="RHEA-COMP:10700"/>
        <dbReference type="Rhea" id="RHEA-COMP:12313"/>
        <dbReference type="Rhea" id="RHEA-COMP:12315"/>
        <dbReference type="ChEBI" id="CHEBI:15377"/>
        <dbReference type="ChEBI" id="CHEBI:16044"/>
        <dbReference type="ChEBI" id="CHEBI:29950"/>
        <dbReference type="ChEBI" id="CHEBI:44120"/>
        <dbReference type="ChEBI" id="CHEBI:50058"/>
        <dbReference type="EC" id="1.8.4.11"/>
    </reaction>
</comment>
<dbReference type="InterPro" id="IPR036509">
    <property type="entry name" value="Met_Sox_Rdtase_MsrA_sf"/>
</dbReference>
<evidence type="ECO:0000256" key="2">
    <source>
        <dbReference type="ARBA" id="ARBA00023002"/>
    </source>
</evidence>
<evidence type="ECO:0000259" key="5">
    <source>
        <dbReference type="Pfam" id="PF01625"/>
    </source>
</evidence>
<evidence type="ECO:0000313" key="6">
    <source>
        <dbReference type="EMBL" id="CAB4783134.1"/>
    </source>
</evidence>
<evidence type="ECO:0000256" key="3">
    <source>
        <dbReference type="ARBA" id="ARBA00047806"/>
    </source>
</evidence>
<dbReference type="EC" id="1.8.4.11" evidence="1"/>
<comment type="catalytic activity">
    <reaction evidence="4">
        <text>[thioredoxin]-disulfide + L-methionine + H2O = L-methionine (S)-S-oxide + [thioredoxin]-dithiol</text>
        <dbReference type="Rhea" id="RHEA:19993"/>
        <dbReference type="Rhea" id="RHEA-COMP:10698"/>
        <dbReference type="Rhea" id="RHEA-COMP:10700"/>
        <dbReference type="ChEBI" id="CHEBI:15377"/>
        <dbReference type="ChEBI" id="CHEBI:29950"/>
        <dbReference type="ChEBI" id="CHEBI:50058"/>
        <dbReference type="ChEBI" id="CHEBI:57844"/>
        <dbReference type="ChEBI" id="CHEBI:58772"/>
        <dbReference type="EC" id="1.8.4.11"/>
    </reaction>
</comment>
<dbReference type="Gene3D" id="3.30.1060.10">
    <property type="entry name" value="Peptide methionine sulphoxide reductase MsrA"/>
    <property type="match status" value="1"/>
</dbReference>
<dbReference type="InterPro" id="IPR002569">
    <property type="entry name" value="Met_Sox_Rdtase_MsrA_dom"/>
</dbReference>
<gene>
    <name evidence="6" type="ORF">UFOPK2975_00034</name>
</gene>
<dbReference type="EMBL" id="CAFAAG010000001">
    <property type="protein sequence ID" value="CAB4783134.1"/>
    <property type="molecule type" value="Genomic_DNA"/>
</dbReference>